<accession>A0AAE1KQQ9</accession>
<keyword evidence="3" id="KW-0067">ATP-binding</keyword>
<sequence>MSVTFGIYIGCSSCCIAVHKDGKSEVVANAAGDRVTPALVSFHDTEVVTGLSAKQGIIRHAGSTIQGVLRVAGVTEEEGCGHGGYEGTCTPNWEGRRAKYSVQRGEKTVTIFPEDVLTHIFTLLKDIASAHTSDKELPAVVTLPGWSSEGTVMAVKKAANRAAFTIMGTITHPPAALLAYGLADDNKHNLNVVVVHCGGATVSGAVLEVAGGLVTTRESITTTTTAGDTITQVLVQHFAKEFYGKYKGDPLENRRSRRKLYNASENCKHVLSTMNTAQVYVESLWEGVDFSTTLSRARFDGLVVSTLANFLTPAKEAVQRCSLDLSQIDKVILTGGSAKIPRLQQMAADTFPQATVLRSLPPDEVLATGAAQESALLLSCPTRATTNTPVSPPSSTVPALATSVFCTILDVEDAECECVFSRGTPTHSRRTITLPLPAPSPPTCSIVVYEVLDSCPEQDTKNLPKEDAVLAQVDVTNLTTDSKQLRLDFHLKSDGSLHVILQETEAKINRSFVIESDTS</sequence>
<dbReference type="GO" id="GO:0005829">
    <property type="term" value="C:cytosol"/>
    <property type="evidence" value="ECO:0007669"/>
    <property type="project" value="TreeGrafter"/>
</dbReference>
<dbReference type="GO" id="GO:0005524">
    <property type="term" value="F:ATP binding"/>
    <property type="evidence" value="ECO:0007669"/>
    <property type="project" value="UniProtKB-KW"/>
</dbReference>
<dbReference type="PANTHER" id="PTHR45639">
    <property type="entry name" value="HSC70CB, ISOFORM G-RELATED"/>
    <property type="match status" value="1"/>
</dbReference>
<evidence type="ECO:0008006" key="6">
    <source>
        <dbReference type="Google" id="ProtNLM"/>
    </source>
</evidence>
<dbReference type="GO" id="GO:0005634">
    <property type="term" value="C:nucleus"/>
    <property type="evidence" value="ECO:0007669"/>
    <property type="project" value="TreeGrafter"/>
</dbReference>
<gene>
    <name evidence="4" type="ORF">Pcinc_014426</name>
</gene>
<dbReference type="FunFam" id="3.90.640.10:FF:000021">
    <property type="entry name" value="Heat shock protein 14"/>
    <property type="match status" value="1"/>
</dbReference>
<name>A0AAE1KQQ9_PETCI</name>
<evidence type="ECO:0000256" key="2">
    <source>
        <dbReference type="ARBA" id="ARBA00022741"/>
    </source>
</evidence>
<evidence type="ECO:0000256" key="1">
    <source>
        <dbReference type="ARBA" id="ARBA00007381"/>
    </source>
</evidence>
<dbReference type="Gene3D" id="3.90.640.10">
    <property type="entry name" value="Actin, Chain A, domain 4"/>
    <property type="match status" value="1"/>
</dbReference>
<keyword evidence="5" id="KW-1185">Reference proteome</keyword>
<organism evidence="4 5">
    <name type="scientific">Petrolisthes cinctipes</name>
    <name type="common">Flat porcelain crab</name>
    <dbReference type="NCBI Taxonomy" id="88211"/>
    <lineage>
        <taxon>Eukaryota</taxon>
        <taxon>Metazoa</taxon>
        <taxon>Ecdysozoa</taxon>
        <taxon>Arthropoda</taxon>
        <taxon>Crustacea</taxon>
        <taxon>Multicrustacea</taxon>
        <taxon>Malacostraca</taxon>
        <taxon>Eumalacostraca</taxon>
        <taxon>Eucarida</taxon>
        <taxon>Decapoda</taxon>
        <taxon>Pleocyemata</taxon>
        <taxon>Anomura</taxon>
        <taxon>Galatheoidea</taxon>
        <taxon>Porcellanidae</taxon>
        <taxon>Petrolisthes</taxon>
    </lineage>
</organism>
<evidence type="ECO:0000313" key="4">
    <source>
        <dbReference type="EMBL" id="KAK3881139.1"/>
    </source>
</evidence>
<dbReference type="Proteomes" id="UP001286313">
    <property type="component" value="Unassembled WGS sequence"/>
</dbReference>
<comment type="similarity">
    <text evidence="1">Belongs to the heat shock protein 70 family.</text>
</comment>
<dbReference type="AlphaFoldDB" id="A0AAE1KQQ9"/>
<evidence type="ECO:0000313" key="5">
    <source>
        <dbReference type="Proteomes" id="UP001286313"/>
    </source>
</evidence>
<dbReference type="PANTHER" id="PTHR45639:SF32">
    <property type="entry name" value="HEAT SHOCK PROTEIN PDR13"/>
    <property type="match status" value="1"/>
</dbReference>
<comment type="caution">
    <text evidence="4">The sequence shown here is derived from an EMBL/GenBank/DDBJ whole genome shotgun (WGS) entry which is preliminary data.</text>
</comment>
<dbReference type="EMBL" id="JAWQEG010001253">
    <property type="protein sequence ID" value="KAK3881139.1"/>
    <property type="molecule type" value="Genomic_DNA"/>
</dbReference>
<reference evidence="4" key="1">
    <citation type="submission" date="2023-10" db="EMBL/GenBank/DDBJ databases">
        <title>Genome assemblies of two species of porcelain crab, Petrolisthes cinctipes and Petrolisthes manimaculis (Anomura: Porcellanidae).</title>
        <authorList>
            <person name="Angst P."/>
        </authorList>
    </citation>
    <scope>NUCLEOTIDE SEQUENCE</scope>
    <source>
        <strain evidence="4">PB745_01</strain>
        <tissue evidence="4">Gill</tissue>
    </source>
</reference>
<protein>
    <recommendedName>
        <fullName evidence="6">Heat shock 70 kDa protein 14</fullName>
    </recommendedName>
</protein>
<dbReference type="Gene3D" id="3.30.30.30">
    <property type="match status" value="1"/>
</dbReference>
<dbReference type="PRINTS" id="PR00301">
    <property type="entry name" value="HEATSHOCK70"/>
</dbReference>
<keyword evidence="2" id="KW-0547">Nucleotide-binding</keyword>
<dbReference type="InterPro" id="IPR043129">
    <property type="entry name" value="ATPase_NBD"/>
</dbReference>
<dbReference type="Gene3D" id="3.30.420.40">
    <property type="match status" value="2"/>
</dbReference>
<proteinExistence type="inferred from homology"/>
<evidence type="ECO:0000256" key="3">
    <source>
        <dbReference type="ARBA" id="ARBA00022840"/>
    </source>
</evidence>
<dbReference type="InterPro" id="IPR013126">
    <property type="entry name" value="Hsp_70_fam"/>
</dbReference>
<dbReference type="Pfam" id="PF00012">
    <property type="entry name" value="HSP70"/>
    <property type="match status" value="1"/>
</dbReference>
<dbReference type="SUPFAM" id="SSF53067">
    <property type="entry name" value="Actin-like ATPase domain"/>
    <property type="match status" value="2"/>
</dbReference>
<dbReference type="GO" id="GO:0140662">
    <property type="term" value="F:ATP-dependent protein folding chaperone"/>
    <property type="evidence" value="ECO:0007669"/>
    <property type="project" value="InterPro"/>
</dbReference>